<dbReference type="Proteomes" id="UP000053660">
    <property type="component" value="Unassembled WGS sequence"/>
</dbReference>
<proteinExistence type="predicted"/>
<dbReference type="AlphaFoldDB" id="A0A0B1TSV4"/>
<protein>
    <submittedName>
        <fullName evidence="1">Uncharacterized protein</fullName>
    </submittedName>
</protein>
<evidence type="ECO:0000313" key="2">
    <source>
        <dbReference type="Proteomes" id="UP000053660"/>
    </source>
</evidence>
<organism evidence="1 2">
    <name type="scientific">Oesophagostomum dentatum</name>
    <name type="common">Nodular worm</name>
    <dbReference type="NCBI Taxonomy" id="61180"/>
    <lineage>
        <taxon>Eukaryota</taxon>
        <taxon>Metazoa</taxon>
        <taxon>Ecdysozoa</taxon>
        <taxon>Nematoda</taxon>
        <taxon>Chromadorea</taxon>
        <taxon>Rhabditida</taxon>
        <taxon>Rhabditina</taxon>
        <taxon>Rhabditomorpha</taxon>
        <taxon>Strongyloidea</taxon>
        <taxon>Strongylidae</taxon>
        <taxon>Oesophagostomum</taxon>
    </lineage>
</organism>
<sequence length="45" mass="5174">MCLCNDGDLCNNVERTENTLRPLPIVRLPVVECIRKVVSDFSYTF</sequence>
<reference evidence="1 2" key="1">
    <citation type="submission" date="2014-03" db="EMBL/GenBank/DDBJ databases">
        <title>Draft genome of the hookworm Oesophagostomum dentatum.</title>
        <authorList>
            <person name="Mitreva M."/>
        </authorList>
    </citation>
    <scope>NUCLEOTIDE SEQUENCE [LARGE SCALE GENOMIC DNA]</scope>
    <source>
        <strain evidence="1 2">OD-Hann</strain>
    </source>
</reference>
<keyword evidence="2" id="KW-1185">Reference proteome</keyword>
<gene>
    <name evidence="1" type="ORF">OESDEN_01517</name>
</gene>
<accession>A0A0B1TSV4</accession>
<dbReference type="EMBL" id="KN549304">
    <property type="protein sequence ID" value="KHJ98500.1"/>
    <property type="molecule type" value="Genomic_DNA"/>
</dbReference>
<evidence type="ECO:0000313" key="1">
    <source>
        <dbReference type="EMBL" id="KHJ98500.1"/>
    </source>
</evidence>
<dbReference type="OrthoDB" id="5817149at2759"/>
<name>A0A0B1TSV4_OESDE</name>